<feature type="domain" description="Chitin-binding type-4" evidence="4">
    <location>
        <begin position="33"/>
        <end position="199"/>
    </location>
</feature>
<dbReference type="RefSeq" id="WP_043569523.1">
    <property type="nucleotide sequence ID" value="NZ_CP022752.1"/>
</dbReference>
<dbReference type="InterPro" id="IPR051024">
    <property type="entry name" value="GlcNAc_Chitin_IntDeg"/>
</dbReference>
<evidence type="ECO:0000259" key="4">
    <source>
        <dbReference type="Pfam" id="PF03067"/>
    </source>
</evidence>
<dbReference type="EMBL" id="JPMV01000002">
    <property type="protein sequence ID" value="KGI83056.1"/>
    <property type="molecule type" value="Genomic_DNA"/>
</dbReference>
<dbReference type="Gene3D" id="2.70.50.50">
    <property type="entry name" value="chitin-binding protein cbp21"/>
    <property type="match status" value="1"/>
</dbReference>
<gene>
    <name evidence="5" type="ORF">CDG81_00450</name>
    <name evidence="6" type="ORF">IL38_01225</name>
</gene>
<proteinExistence type="predicted"/>
<reference evidence="6 7" key="1">
    <citation type="journal article" date="2014" name="PLoS ONE">
        <title>Identification and Characterization of a New Erythromycin Biosynthetic Gene Cluster in Actinopolyspora erythraea YIM90600, a Novel Erythronolide-Producing Halophilic Actinomycete Isolated from Salt Field.</title>
        <authorList>
            <person name="Chen D."/>
            <person name="Feng J."/>
            <person name="Huang L."/>
            <person name="Zhang Q."/>
            <person name="Wu J."/>
            <person name="Zhu X."/>
            <person name="Duan Y."/>
            <person name="Xu Z."/>
        </authorList>
    </citation>
    <scope>NUCLEOTIDE SEQUENCE [LARGE SCALE GENOMIC DNA]</scope>
    <source>
        <strain evidence="6 7">YIM90600</strain>
    </source>
</reference>
<dbReference type="Pfam" id="PF03067">
    <property type="entry name" value="LPMO_10"/>
    <property type="match status" value="1"/>
</dbReference>
<keyword evidence="1 3" id="KW-0732">Signal</keyword>
<evidence type="ECO:0000313" key="7">
    <source>
        <dbReference type="Proteomes" id="UP000029737"/>
    </source>
</evidence>
<dbReference type="KEGG" id="aey:CDG81_00450"/>
<dbReference type="OrthoDB" id="2702399at2"/>
<dbReference type="eggNOG" id="COG3397">
    <property type="taxonomic scope" value="Bacteria"/>
</dbReference>
<evidence type="ECO:0000256" key="3">
    <source>
        <dbReference type="SAM" id="SignalP"/>
    </source>
</evidence>
<name>A0A099DB10_9ACTN</name>
<accession>A0A099DB10</accession>
<evidence type="ECO:0000256" key="2">
    <source>
        <dbReference type="SAM" id="MobiDB-lite"/>
    </source>
</evidence>
<feature type="region of interest" description="Disordered" evidence="2">
    <location>
        <begin position="62"/>
        <end position="101"/>
    </location>
</feature>
<dbReference type="Proteomes" id="UP000029737">
    <property type="component" value="Unassembled WGS sequence"/>
</dbReference>
<protein>
    <submittedName>
        <fullName evidence="5">Chitin-binding protein</fullName>
    </submittedName>
</protein>
<dbReference type="SUPFAM" id="SSF81296">
    <property type="entry name" value="E set domains"/>
    <property type="match status" value="1"/>
</dbReference>
<dbReference type="InterPro" id="IPR004302">
    <property type="entry name" value="Cellulose/chitin-bd_N"/>
</dbReference>
<evidence type="ECO:0000313" key="8">
    <source>
        <dbReference type="Proteomes" id="UP000215043"/>
    </source>
</evidence>
<dbReference type="PANTHER" id="PTHR34823">
    <property type="entry name" value="GLCNAC-BINDING PROTEIN A"/>
    <property type="match status" value="1"/>
</dbReference>
<evidence type="ECO:0000313" key="5">
    <source>
        <dbReference type="EMBL" id="ASU77050.1"/>
    </source>
</evidence>
<organism evidence="5 8">
    <name type="scientific">Actinopolyspora erythraea</name>
    <dbReference type="NCBI Taxonomy" id="414996"/>
    <lineage>
        <taxon>Bacteria</taxon>
        <taxon>Bacillati</taxon>
        <taxon>Actinomycetota</taxon>
        <taxon>Actinomycetes</taxon>
        <taxon>Actinopolysporales</taxon>
        <taxon>Actinopolysporaceae</taxon>
        <taxon>Actinopolyspora</taxon>
    </lineage>
</organism>
<feature type="chain" id="PRO_5044540488" evidence="3">
    <location>
        <begin position="30"/>
        <end position="202"/>
    </location>
</feature>
<dbReference type="CDD" id="cd21177">
    <property type="entry name" value="LPMO_AA10"/>
    <property type="match status" value="1"/>
</dbReference>
<dbReference type="InterPro" id="IPR014756">
    <property type="entry name" value="Ig_E-set"/>
</dbReference>
<keyword evidence="7" id="KW-1185">Reference proteome</keyword>
<dbReference type="Proteomes" id="UP000215043">
    <property type="component" value="Chromosome"/>
</dbReference>
<evidence type="ECO:0000313" key="6">
    <source>
        <dbReference type="EMBL" id="KGI83056.1"/>
    </source>
</evidence>
<dbReference type="PANTHER" id="PTHR34823:SF1">
    <property type="entry name" value="CHITIN-BINDING TYPE-4 DOMAIN-CONTAINING PROTEIN"/>
    <property type="match status" value="1"/>
</dbReference>
<dbReference type="AlphaFoldDB" id="A0A099DB10"/>
<sequence>MLTKRIRRALGIAAFAVVPLALPMVTSGAAAGHGYTQNPMSRQALCADGTVSNCGAIQWEPQSVEGPGNFPAQGPSDGQLCSGGNSRFSELDDPRGGDWPATDLNAGQDLQFRWDLTAAHSTASFRYFITKDSYDPSQPLTRSDLELDPFFTVDYNGEQPDFTVTHTGQLPSDKSGKHLIFGVWEVADTANAFYTCSDVNLS</sequence>
<reference evidence="5 8" key="2">
    <citation type="submission" date="2017-08" db="EMBL/GenBank/DDBJ databases">
        <title>The complete genome sequence of moderately halophilic actinomycete Actinopolyspora erythraea YIM 90600, the producer of novel erythromycin, novel actinopolysporins A-C and tubercidin.</title>
        <authorList>
            <person name="Yin M."/>
            <person name="Tang S."/>
        </authorList>
    </citation>
    <scope>NUCLEOTIDE SEQUENCE [LARGE SCALE GENOMIC DNA]</scope>
    <source>
        <strain evidence="5 8">YIM 90600</strain>
    </source>
</reference>
<dbReference type="EMBL" id="CP022752">
    <property type="protein sequence ID" value="ASU77050.1"/>
    <property type="molecule type" value="Genomic_DNA"/>
</dbReference>
<feature type="signal peptide" evidence="3">
    <location>
        <begin position="1"/>
        <end position="29"/>
    </location>
</feature>
<evidence type="ECO:0000256" key="1">
    <source>
        <dbReference type="ARBA" id="ARBA00022729"/>
    </source>
</evidence>
<dbReference type="HOGENOM" id="CLU_047929_2_0_11"/>